<feature type="compositionally biased region" description="Basic and acidic residues" evidence="1">
    <location>
        <begin position="1"/>
        <end position="10"/>
    </location>
</feature>
<dbReference type="EMBL" id="OX459944">
    <property type="protein sequence ID" value="CAI9178560.1"/>
    <property type="molecule type" value="Genomic_DNA"/>
</dbReference>
<sequence>MWRERGESRAWGEGSCSLSGTRTRCGSAAAAQRICQRDPPPGAGAGARWGSAGRGSLTGGGGRAPPPPPWANRAVFYRSLPGPRRPSSRDKKLEVGGKLRTRRSGCLRSDTRTVLPAGPSRVYCRL</sequence>
<feature type="compositionally biased region" description="Basic and acidic residues" evidence="1">
    <location>
        <begin position="87"/>
        <end position="97"/>
    </location>
</feature>
<feature type="compositionally biased region" description="Gly residues" evidence="1">
    <location>
        <begin position="43"/>
        <end position="63"/>
    </location>
</feature>
<name>A0ABN8ZXA5_RANTA</name>
<feature type="region of interest" description="Disordered" evidence="1">
    <location>
        <begin position="1"/>
        <end position="100"/>
    </location>
</feature>
<organism evidence="2 3">
    <name type="scientific">Rangifer tarandus platyrhynchus</name>
    <name type="common">Svalbard reindeer</name>
    <dbReference type="NCBI Taxonomy" id="3082113"/>
    <lineage>
        <taxon>Eukaryota</taxon>
        <taxon>Metazoa</taxon>
        <taxon>Chordata</taxon>
        <taxon>Craniata</taxon>
        <taxon>Vertebrata</taxon>
        <taxon>Euteleostomi</taxon>
        <taxon>Mammalia</taxon>
        <taxon>Eutheria</taxon>
        <taxon>Laurasiatheria</taxon>
        <taxon>Artiodactyla</taxon>
        <taxon>Ruminantia</taxon>
        <taxon>Pecora</taxon>
        <taxon>Cervidae</taxon>
        <taxon>Odocoileinae</taxon>
        <taxon>Rangifer</taxon>
    </lineage>
</organism>
<accession>A0ABN8ZXA5</accession>
<reference evidence="2" key="1">
    <citation type="submission" date="2023-04" db="EMBL/GenBank/DDBJ databases">
        <authorList>
            <consortium name="ELIXIR-Norway"/>
        </authorList>
    </citation>
    <scope>NUCLEOTIDE SEQUENCE [LARGE SCALE GENOMIC DNA]</scope>
</reference>
<proteinExistence type="predicted"/>
<gene>
    <name evidence="2" type="ORF">MRATA1EN1_LOCUS27522</name>
</gene>
<keyword evidence="3" id="KW-1185">Reference proteome</keyword>
<dbReference type="Proteomes" id="UP001176941">
    <property type="component" value="Chromosome 8"/>
</dbReference>
<evidence type="ECO:0000313" key="2">
    <source>
        <dbReference type="EMBL" id="CAI9178560.1"/>
    </source>
</evidence>
<protein>
    <submittedName>
        <fullName evidence="2">Uncharacterized protein</fullName>
    </submittedName>
</protein>
<evidence type="ECO:0000256" key="1">
    <source>
        <dbReference type="SAM" id="MobiDB-lite"/>
    </source>
</evidence>
<evidence type="ECO:0000313" key="3">
    <source>
        <dbReference type="Proteomes" id="UP001176941"/>
    </source>
</evidence>